<feature type="domain" description="VOC" evidence="1">
    <location>
        <begin position="6"/>
        <end position="124"/>
    </location>
</feature>
<proteinExistence type="predicted"/>
<dbReference type="PANTHER" id="PTHR33993">
    <property type="entry name" value="GLYOXALASE-RELATED"/>
    <property type="match status" value="1"/>
</dbReference>
<dbReference type="EMBL" id="JZRB01000004">
    <property type="protein sequence ID" value="KJV36722.1"/>
    <property type="molecule type" value="Genomic_DNA"/>
</dbReference>
<dbReference type="Pfam" id="PF18029">
    <property type="entry name" value="Glyoxalase_6"/>
    <property type="match status" value="1"/>
</dbReference>
<organism evidence="2 3">
    <name type="scientific">Luteibacter yeojuensis</name>
    <dbReference type="NCBI Taxonomy" id="345309"/>
    <lineage>
        <taxon>Bacteria</taxon>
        <taxon>Pseudomonadati</taxon>
        <taxon>Pseudomonadota</taxon>
        <taxon>Gammaproteobacteria</taxon>
        <taxon>Lysobacterales</taxon>
        <taxon>Rhodanobacteraceae</taxon>
        <taxon>Luteibacter</taxon>
    </lineage>
</organism>
<dbReference type="AlphaFoldDB" id="A0A0F3L0J5"/>
<reference evidence="2 3" key="1">
    <citation type="submission" date="2015-03" db="EMBL/GenBank/DDBJ databases">
        <title>Draft genome sequence of Luteibacter yeojuensis strain SU11.</title>
        <authorList>
            <person name="Sulaiman J."/>
            <person name="Priya K."/>
            <person name="Chan K.-G."/>
        </authorList>
    </citation>
    <scope>NUCLEOTIDE SEQUENCE [LARGE SCALE GENOMIC DNA]</scope>
    <source>
        <strain evidence="2 3">SU11</strain>
    </source>
</reference>
<gene>
    <name evidence="2" type="ORF">VI08_02835</name>
</gene>
<dbReference type="SUPFAM" id="SSF54593">
    <property type="entry name" value="Glyoxalase/Bleomycin resistance protein/Dihydroxybiphenyl dioxygenase"/>
    <property type="match status" value="1"/>
</dbReference>
<sequence>MKRVTGIGGIFFKAKDPKALQAWYKQHLGVDVQSWGGAAFEWKDDDGKPVGGTTAWFIGDLAEGAYEPGTANFMVNYRVADVHGLVKALREEGCNVLDKVDESEFGKFAWVVDPEGNKVELWEPPAGQ</sequence>
<dbReference type="Proteomes" id="UP000033651">
    <property type="component" value="Unassembled WGS sequence"/>
</dbReference>
<dbReference type="InterPro" id="IPR052164">
    <property type="entry name" value="Anthracycline_SecMetBiosynth"/>
</dbReference>
<dbReference type="PANTHER" id="PTHR33993:SF5">
    <property type="entry name" value="GLYOXALASE"/>
    <property type="match status" value="1"/>
</dbReference>
<comment type="caution">
    <text evidence="2">The sequence shown here is derived from an EMBL/GenBank/DDBJ whole genome shotgun (WGS) entry which is preliminary data.</text>
</comment>
<dbReference type="InterPro" id="IPR037523">
    <property type="entry name" value="VOC_core"/>
</dbReference>
<name>A0A0F3L0J5_9GAMM</name>
<protein>
    <submittedName>
        <fullName evidence="2">Glyoxalase</fullName>
    </submittedName>
</protein>
<dbReference type="PATRIC" id="fig|345309.4.peg.2905"/>
<dbReference type="InterPro" id="IPR029068">
    <property type="entry name" value="Glyas_Bleomycin-R_OHBP_Dase"/>
</dbReference>
<evidence type="ECO:0000313" key="3">
    <source>
        <dbReference type="Proteomes" id="UP000033651"/>
    </source>
</evidence>
<keyword evidence="3" id="KW-1185">Reference proteome</keyword>
<dbReference type="RefSeq" id="WP_045828027.1">
    <property type="nucleotide sequence ID" value="NZ_JZRB01000004.1"/>
</dbReference>
<evidence type="ECO:0000313" key="2">
    <source>
        <dbReference type="EMBL" id="KJV36722.1"/>
    </source>
</evidence>
<dbReference type="OrthoDB" id="9799428at2"/>
<dbReference type="CDD" id="cd06587">
    <property type="entry name" value="VOC"/>
    <property type="match status" value="1"/>
</dbReference>
<evidence type="ECO:0000259" key="1">
    <source>
        <dbReference type="PROSITE" id="PS51819"/>
    </source>
</evidence>
<dbReference type="PROSITE" id="PS51819">
    <property type="entry name" value="VOC"/>
    <property type="match status" value="1"/>
</dbReference>
<dbReference type="InterPro" id="IPR041581">
    <property type="entry name" value="Glyoxalase_6"/>
</dbReference>
<accession>A0A0F3L0J5</accession>
<dbReference type="Gene3D" id="3.10.180.10">
    <property type="entry name" value="2,3-Dihydroxybiphenyl 1,2-Dioxygenase, domain 1"/>
    <property type="match status" value="1"/>
</dbReference>